<dbReference type="GO" id="GO:0005524">
    <property type="term" value="F:ATP binding"/>
    <property type="evidence" value="ECO:0007669"/>
    <property type="project" value="UniProtKB-KW"/>
</dbReference>
<evidence type="ECO:0000313" key="8">
    <source>
        <dbReference type="EMBL" id="KAG7362485.1"/>
    </source>
</evidence>
<feature type="compositionally biased region" description="Acidic residues" evidence="4">
    <location>
        <begin position="1184"/>
        <end position="1193"/>
    </location>
</feature>
<dbReference type="PANTHER" id="PTHR45626">
    <property type="entry name" value="TRANSCRIPTION TERMINATION FACTOR 2-RELATED"/>
    <property type="match status" value="1"/>
</dbReference>
<reference evidence="7" key="1">
    <citation type="journal article" date="2021" name="Sci. Rep.">
        <title>Diploid genomic architecture of Nitzschia inconspicua, an elite biomass production diatom.</title>
        <authorList>
            <person name="Oliver A."/>
            <person name="Podell S."/>
            <person name="Pinowska A."/>
            <person name="Traller J.C."/>
            <person name="Smith S.R."/>
            <person name="McClure R."/>
            <person name="Beliaev A."/>
            <person name="Bohutskyi P."/>
            <person name="Hill E.A."/>
            <person name="Rabines A."/>
            <person name="Zheng H."/>
            <person name="Allen L.Z."/>
            <person name="Kuo A."/>
            <person name="Grigoriev I.V."/>
            <person name="Allen A.E."/>
            <person name="Hazlebeck D."/>
            <person name="Allen E.E."/>
        </authorList>
    </citation>
    <scope>NUCLEOTIDE SEQUENCE</scope>
    <source>
        <strain evidence="7">Hildebrandi</strain>
    </source>
</reference>
<dbReference type="Pfam" id="PF00176">
    <property type="entry name" value="SNF2-rel_dom"/>
    <property type="match status" value="1"/>
</dbReference>
<keyword evidence="9" id="KW-1185">Reference proteome</keyword>
<dbReference type="PROSITE" id="PS51192">
    <property type="entry name" value="HELICASE_ATP_BIND_1"/>
    <property type="match status" value="1"/>
</dbReference>
<dbReference type="InterPro" id="IPR050628">
    <property type="entry name" value="SNF2_RAD54_helicase_TF"/>
</dbReference>
<dbReference type="Pfam" id="PF00271">
    <property type="entry name" value="Helicase_C"/>
    <property type="match status" value="1"/>
</dbReference>
<name>A0A9K3K936_9STRA</name>
<evidence type="ECO:0000256" key="3">
    <source>
        <dbReference type="ARBA" id="ARBA00022840"/>
    </source>
</evidence>
<dbReference type="PANTHER" id="PTHR45626:SF38">
    <property type="entry name" value="DEAD-BOX PROTEIN"/>
    <property type="match status" value="1"/>
</dbReference>
<evidence type="ECO:0000259" key="5">
    <source>
        <dbReference type="PROSITE" id="PS51192"/>
    </source>
</evidence>
<evidence type="ECO:0000256" key="2">
    <source>
        <dbReference type="ARBA" id="ARBA00022801"/>
    </source>
</evidence>
<accession>A0A9K3K936</accession>
<comment type="caution">
    <text evidence="7">The sequence shown here is derived from an EMBL/GenBank/DDBJ whole genome shotgun (WGS) entry which is preliminary data.</text>
</comment>
<dbReference type="CDD" id="cd18008">
    <property type="entry name" value="DEXDc_SHPRH-like"/>
    <property type="match status" value="1"/>
</dbReference>
<keyword evidence="2" id="KW-0378">Hydrolase</keyword>
<gene>
    <name evidence="7" type="ORF">IV203_024824</name>
    <name evidence="8" type="ORF">IV203_025369</name>
</gene>
<evidence type="ECO:0000256" key="4">
    <source>
        <dbReference type="SAM" id="MobiDB-lite"/>
    </source>
</evidence>
<organism evidence="7 9">
    <name type="scientific">Nitzschia inconspicua</name>
    <dbReference type="NCBI Taxonomy" id="303405"/>
    <lineage>
        <taxon>Eukaryota</taxon>
        <taxon>Sar</taxon>
        <taxon>Stramenopiles</taxon>
        <taxon>Ochrophyta</taxon>
        <taxon>Bacillariophyta</taxon>
        <taxon>Bacillariophyceae</taxon>
        <taxon>Bacillariophycidae</taxon>
        <taxon>Bacillariales</taxon>
        <taxon>Bacillariaceae</taxon>
        <taxon>Nitzschia</taxon>
    </lineage>
</organism>
<proteinExistence type="predicted"/>
<feature type="region of interest" description="Disordered" evidence="4">
    <location>
        <begin position="1"/>
        <end position="72"/>
    </location>
</feature>
<dbReference type="GO" id="GO:0008094">
    <property type="term" value="F:ATP-dependent activity, acting on DNA"/>
    <property type="evidence" value="ECO:0007669"/>
    <property type="project" value="TreeGrafter"/>
</dbReference>
<dbReference type="InterPro" id="IPR049730">
    <property type="entry name" value="SNF2/RAD54-like_C"/>
</dbReference>
<dbReference type="EMBL" id="JAGRRH010000034">
    <property type="protein sequence ID" value="KAG7339454.1"/>
    <property type="molecule type" value="Genomic_DNA"/>
</dbReference>
<evidence type="ECO:0000313" key="7">
    <source>
        <dbReference type="EMBL" id="KAG7339454.1"/>
    </source>
</evidence>
<dbReference type="OrthoDB" id="204028at2759"/>
<dbReference type="GO" id="GO:0016787">
    <property type="term" value="F:hydrolase activity"/>
    <property type="evidence" value="ECO:0007669"/>
    <property type="project" value="UniProtKB-KW"/>
</dbReference>
<keyword evidence="7" id="KW-0347">Helicase</keyword>
<feature type="compositionally biased region" description="Polar residues" evidence="4">
    <location>
        <begin position="29"/>
        <end position="38"/>
    </location>
</feature>
<dbReference type="GO" id="GO:0006281">
    <property type="term" value="P:DNA repair"/>
    <property type="evidence" value="ECO:0007669"/>
    <property type="project" value="TreeGrafter"/>
</dbReference>
<feature type="compositionally biased region" description="Polar residues" evidence="4">
    <location>
        <begin position="260"/>
        <end position="272"/>
    </location>
</feature>
<dbReference type="PROSITE" id="PS51194">
    <property type="entry name" value="HELICASE_CTER"/>
    <property type="match status" value="1"/>
</dbReference>
<reference evidence="7" key="2">
    <citation type="submission" date="2021-04" db="EMBL/GenBank/DDBJ databases">
        <authorList>
            <person name="Podell S."/>
        </authorList>
    </citation>
    <scope>NUCLEOTIDE SEQUENCE</scope>
    <source>
        <strain evidence="7">Hildebrandi</strain>
    </source>
</reference>
<evidence type="ECO:0000259" key="6">
    <source>
        <dbReference type="PROSITE" id="PS51194"/>
    </source>
</evidence>
<dbReference type="SMART" id="SM00490">
    <property type="entry name" value="HELICc"/>
    <property type="match status" value="1"/>
</dbReference>
<dbReference type="SMART" id="SM00487">
    <property type="entry name" value="DEXDc"/>
    <property type="match status" value="1"/>
</dbReference>
<evidence type="ECO:0000313" key="9">
    <source>
        <dbReference type="Proteomes" id="UP000693970"/>
    </source>
</evidence>
<keyword evidence="1" id="KW-0547">Nucleotide-binding</keyword>
<sequence>MAPSPQGVIDLTGSDGEYNDKDHGRDVSDMQQQFLSSSKTKKRMHDGGKKDSNDDDNHSVIVIDSDNDDDDVKPVFTTPVSSVPKRPKVEHHDWDKKQLRVKQEREKVASAKTASIAEDGSDVVVETIGQKAVSDATTDSTINKEDDVVVEGGVNDEELPHMRQYCNHHPFVAEKLKKGSIPEDLHLSAVTVTTNSKHCKYCYCYVCNCLVKNCPKWESHEHNHNCQVKNNHCCATNSIALWRTLREDQANAKTQAETFSVNAASNTSSSDPELSHPDIPDGKHLPSKCPCKEWSPLSFMYPPECENCWCYVCDDLYANCNEREGHRYANATDSCWRNERDKVKRPGPFPPDTAEEWKDNKDLVQCRHCSWFSRKAESSNHTRQYPNWSTDWCAACGRVAQQESLGKKQSEPPKQDAFKKMYYFGGKEFSFRIHAHDPRLFPKYQKNWEQNKWNYDEEDRDEEVFQHRIGKSPELSHFAKQISCSSAENIPRTVSGDSEGGLSPDNTDAVIMDDPREVSLIQALGKWPPNFCVVSATWDKALRSGSLKVHLYLSKGLFLGIYPDHSNFRLQNIMPVILALWFDIRFDSLTLSRGLTPSLKYQMELFSYSSKYGLLIGAEEKDRIVTTESILPTVRQLLETEAEKYEEAKVKYENSLSLCPSSKNGGGVSSSEISFEHLLRSFFQEKFYYLFKDCQYSPSKFLIGICKGQTRRVNSCFCFDCDSQILDPLVGFKDAVCAQALLRQDAMDRALPNEGLTTKEIMSSLENLGHASEFIVEGLTVELLDFQKQALKWALEREQIPGGIQSLYWGMLPKTEKRQDDLYFSPVLSLFRKDKPALVRGGILAAEMGLGKTIISLGLILRNPAPVLPASGSPISSLNLAVAPASGERWNKSLYDKTCGDNKKRGSILSRGTLVICPVSLVGQWIDEAKSKLVNPGLIYPYHGQNRKRDAKKLAEAEIVVTTYQVLASDATYHKQKGGKEYCAPLEQVRWWRIIADEGHSLTDRNTKRNHAVQALVADNKWIVTGTPISTTPMQMKNLFEFIGIEESEQMFHLLPDFEAMTTRCGRRGKRDDYVYNSSLLMPLLRPIVLRYSQNQSYRGTGTTLMSLPPMKKRTIEVDFSSSEKSEFQTLEQAAQDFYLEFRRRHKKSMSSHFFKVSGKLMPLRVASAGGRYPVSDNSAALENQDDEDENDEEGSKISSGRTPAKFSDFVFKSKAEVLITELKKIRDNEPDSKSLVFSHFASTLEYLETLLPENGFSFRTLNGSMSMKQRAKALHDFQNDPPTTIFLLSMRAGAVGINLTQANRVFLMEPGFNPALEAQAIGRVHRLGQKRPVEICRLVIKNSFESRMVNFLKNKYKLNFDDDSSRSAEKSSEENVDANRVDDSHNEKEKKHPLDVAQVPIGNLRTERAQVVTEEFDELFGVKEIVSKFDQEDSTDNIMYTGYRGDMDLFFPDGAMSGDI</sequence>
<dbReference type="EMBL" id="JAGRRH010000011">
    <property type="protein sequence ID" value="KAG7362485.1"/>
    <property type="molecule type" value="Genomic_DNA"/>
</dbReference>
<dbReference type="InterPro" id="IPR001650">
    <property type="entry name" value="Helicase_C-like"/>
</dbReference>
<dbReference type="Proteomes" id="UP000693970">
    <property type="component" value="Unassembled WGS sequence"/>
</dbReference>
<feature type="compositionally biased region" description="Basic and acidic residues" evidence="4">
    <location>
        <begin position="45"/>
        <end position="58"/>
    </location>
</feature>
<dbReference type="GO" id="GO:0004386">
    <property type="term" value="F:helicase activity"/>
    <property type="evidence" value="ECO:0007669"/>
    <property type="project" value="UniProtKB-KW"/>
</dbReference>
<feature type="region of interest" description="Disordered" evidence="4">
    <location>
        <begin position="1175"/>
        <end position="1202"/>
    </location>
</feature>
<feature type="compositionally biased region" description="Basic and acidic residues" evidence="4">
    <location>
        <begin position="18"/>
        <end position="28"/>
    </location>
</feature>
<feature type="region of interest" description="Disordered" evidence="4">
    <location>
        <begin position="260"/>
        <end position="279"/>
    </location>
</feature>
<dbReference type="InterPro" id="IPR014001">
    <property type="entry name" value="Helicase_ATP-bd"/>
</dbReference>
<feature type="domain" description="Helicase ATP-binding" evidence="5">
    <location>
        <begin position="833"/>
        <end position="1046"/>
    </location>
</feature>
<protein>
    <submittedName>
        <fullName evidence="7">Swf/snf family helicase</fullName>
    </submittedName>
</protein>
<feature type="domain" description="Helicase C-terminal" evidence="6">
    <location>
        <begin position="1218"/>
        <end position="1374"/>
    </location>
</feature>
<keyword evidence="3" id="KW-0067">ATP-binding</keyword>
<dbReference type="CDD" id="cd18793">
    <property type="entry name" value="SF2_C_SNF"/>
    <property type="match status" value="1"/>
</dbReference>
<dbReference type="InterPro" id="IPR000330">
    <property type="entry name" value="SNF2_N"/>
</dbReference>
<dbReference type="GO" id="GO:0005634">
    <property type="term" value="C:nucleus"/>
    <property type="evidence" value="ECO:0007669"/>
    <property type="project" value="TreeGrafter"/>
</dbReference>
<evidence type="ECO:0000256" key="1">
    <source>
        <dbReference type="ARBA" id="ARBA00022741"/>
    </source>
</evidence>
<feature type="region of interest" description="Disordered" evidence="4">
    <location>
        <begin position="1363"/>
        <end position="1394"/>
    </location>
</feature>